<evidence type="ECO:0000259" key="10">
    <source>
        <dbReference type="Pfam" id="PF25944"/>
    </source>
</evidence>
<keyword evidence="6" id="KW-0472">Membrane</keyword>
<dbReference type="Gene3D" id="1.10.287.470">
    <property type="entry name" value="Helix hairpin bin"/>
    <property type="match status" value="1"/>
</dbReference>
<dbReference type="InterPro" id="IPR058625">
    <property type="entry name" value="MdtA-like_BSH"/>
</dbReference>
<dbReference type="Pfam" id="PF25917">
    <property type="entry name" value="BSH_RND"/>
    <property type="match status" value="1"/>
</dbReference>
<comment type="caution">
    <text evidence="12">The sequence shown here is derived from an EMBL/GenBank/DDBJ whole genome shotgun (WGS) entry which is preliminary data.</text>
</comment>
<dbReference type="PANTHER" id="PTHR30469:SF12">
    <property type="entry name" value="MULTIDRUG RESISTANCE PROTEIN MDTA"/>
    <property type="match status" value="1"/>
</dbReference>
<feature type="domain" description="Multidrug resistance protein MdtA-like alpha-helical hairpin" evidence="8">
    <location>
        <begin position="111"/>
        <end position="180"/>
    </location>
</feature>
<keyword evidence="13" id="KW-1185">Reference proteome</keyword>
<evidence type="ECO:0000313" key="13">
    <source>
        <dbReference type="Proteomes" id="UP001243009"/>
    </source>
</evidence>
<dbReference type="RefSeq" id="WP_305103719.1">
    <property type="nucleotide sequence ID" value="NZ_JAUTWS010000008.1"/>
</dbReference>
<dbReference type="InterPro" id="IPR058626">
    <property type="entry name" value="MdtA-like_b-barrel"/>
</dbReference>
<proteinExistence type="inferred from homology"/>
<accession>A0ABT9DY98</accession>
<organism evidence="12 13">
    <name type="scientific">Paracraurococcus lichenis</name>
    <dbReference type="NCBI Taxonomy" id="3064888"/>
    <lineage>
        <taxon>Bacteria</taxon>
        <taxon>Pseudomonadati</taxon>
        <taxon>Pseudomonadota</taxon>
        <taxon>Alphaproteobacteria</taxon>
        <taxon>Acetobacterales</taxon>
        <taxon>Roseomonadaceae</taxon>
        <taxon>Paracraurococcus</taxon>
    </lineage>
</organism>
<comment type="subcellular location">
    <subcellularLocation>
        <location evidence="1">Cell membrane</location>
    </subcellularLocation>
</comment>
<evidence type="ECO:0000256" key="7">
    <source>
        <dbReference type="SAM" id="MobiDB-lite"/>
    </source>
</evidence>
<dbReference type="Gene3D" id="2.40.420.20">
    <property type="match status" value="1"/>
</dbReference>
<keyword evidence="4" id="KW-1003">Cell membrane</keyword>
<dbReference type="InterPro" id="IPR058624">
    <property type="entry name" value="MdtA-like_HH"/>
</dbReference>
<feature type="region of interest" description="Disordered" evidence="7">
    <location>
        <begin position="388"/>
        <end position="409"/>
    </location>
</feature>
<comment type="similarity">
    <text evidence="2">Belongs to the membrane fusion protein (MFP) (TC 8.A.1) family.</text>
</comment>
<evidence type="ECO:0000313" key="12">
    <source>
        <dbReference type="EMBL" id="MDO9708858.1"/>
    </source>
</evidence>
<feature type="domain" description="Multidrug resistance protein MdtA-like C-terminal permuted SH3" evidence="11">
    <location>
        <begin position="323"/>
        <end position="383"/>
    </location>
</feature>
<protein>
    <submittedName>
        <fullName evidence="12">Efflux RND transporter periplasmic adaptor subunit</fullName>
    </submittedName>
</protein>
<dbReference type="SUPFAM" id="SSF111369">
    <property type="entry name" value="HlyD-like secretion proteins"/>
    <property type="match status" value="1"/>
</dbReference>
<dbReference type="Proteomes" id="UP001243009">
    <property type="component" value="Unassembled WGS sequence"/>
</dbReference>
<sequence length="409" mass="43322">MHHRRALGGAFLALALILGGLAGWRLLAEPAAGAPREAAQDPPVTVTLAAAEARDVPIWRGGLGNVQAFQTVTIRPRVDGQLDRVAFTEGQDVQQGDLLVQIDPRPFQASLDQAVAQKARDEALLANARLDLQRYTTLSQTQGASRQQLDTQRATVAQTEATIQADQASIDNARTQLGYTRIEAPIAGRLGVRLVDPGNIVHAADTTGLVVITQIHPIALFFTLPQDDLTEVLRRQREAVGNAPPAPAPGGGPEEPAYKGLPVQALTRDGRVLSEGRLLLADNRIDPNSGTIQLKAAFPNQDDALWPGQLLSARLLLETRRGVVTVPPAAVQRGLEGPFVFVAKADGTVEMRKVRPGAVSEGVMIVEEGLKPGEQVVTDGVQRLRPGARVRPAGAQAGAQPGAGQGPRG</sequence>
<dbReference type="Pfam" id="PF25876">
    <property type="entry name" value="HH_MFP_RND"/>
    <property type="match status" value="1"/>
</dbReference>
<feature type="domain" description="Multidrug resistance protein MdtA-like beta-barrel" evidence="10">
    <location>
        <begin position="217"/>
        <end position="317"/>
    </location>
</feature>
<feature type="compositionally biased region" description="Low complexity" evidence="7">
    <location>
        <begin position="388"/>
        <end position="400"/>
    </location>
</feature>
<name>A0ABT9DY98_9PROT</name>
<dbReference type="EMBL" id="JAUTWS010000008">
    <property type="protein sequence ID" value="MDO9708858.1"/>
    <property type="molecule type" value="Genomic_DNA"/>
</dbReference>
<evidence type="ECO:0000256" key="5">
    <source>
        <dbReference type="ARBA" id="ARBA00022519"/>
    </source>
</evidence>
<evidence type="ECO:0000256" key="6">
    <source>
        <dbReference type="ARBA" id="ARBA00023136"/>
    </source>
</evidence>
<dbReference type="Pfam" id="PF25944">
    <property type="entry name" value="Beta-barrel_RND"/>
    <property type="match status" value="1"/>
</dbReference>
<evidence type="ECO:0000259" key="8">
    <source>
        <dbReference type="Pfam" id="PF25876"/>
    </source>
</evidence>
<dbReference type="Gene3D" id="2.40.30.170">
    <property type="match status" value="1"/>
</dbReference>
<gene>
    <name evidence="12" type="ORF">Q7A36_10945</name>
</gene>
<evidence type="ECO:0000256" key="3">
    <source>
        <dbReference type="ARBA" id="ARBA00022448"/>
    </source>
</evidence>
<dbReference type="PANTHER" id="PTHR30469">
    <property type="entry name" value="MULTIDRUG RESISTANCE PROTEIN MDTA"/>
    <property type="match status" value="1"/>
</dbReference>
<feature type="domain" description="Multidrug resistance protein MdtA-like barrel-sandwich hybrid" evidence="9">
    <location>
        <begin position="71"/>
        <end position="213"/>
    </location>
</feature>
<evidence type="ECO:0000259" key="9">
    <source>
        <dbReference type="Pfam" id="PF25917"/>
    </source>
</evidence>
<keyword evidence="3" id="KW-0813">Transport</keyword>
<evidence type="ECO:0000256" key="2">
    <source>
        <dbReference type="ARBA" id="ARBA00009477"/>
    </source>
</evidence>
<evidence type="ECO:0000259" key="11">
    <source>
        <dbReference type="Pfam" id="PF25967"/>
    </source>
</evidence>
<dbReference type="NCBIfam" id="TIGR01730">
    <property type="entry name" value="RND_mfp"/>
    <property type="match status" value="1"/>
</dbReference>
<dbReference type="InterPro" id="IPR058627">
    <property type="entry name" value="MdtA-like_C"/>
</dbReference>
<dbReference type="Gene3D" id="2.40.50.100">
    <property type="match status" value="1"/>
</dbReference>
<reference evidence="12 13" key="1">
    <citation type="submission" date="2023-08" db="EMBL/GenBank/DDBJ databases">
        <title>The draft genome sequence of Paracraurococcus sp. LOR1-02.</title>
        <authorList>
            <person name="Kingkaew E."/>
            <person name="Tanasupawat S."/>
        </authorList>
    </citation>
    <scope>NUCLEOTIDE SEQUENCE [LARGE SCALE GENOMIC DNA]</scope>
    <source>
        <strain evidence="12 13">LOR1-02</strain>
    </source>
</reference>
<dbReference type="Pfam" id="PF25967">
    <property type="entry name" value="RND-MFP_C"/>
    <property type="match status" value="1"/>
</dbReference>
<dbReference type="InterPro" id="IPR006143">
    <property type="entry name" value="RND_pump_MFP"/>
</dbReference>
<keyword evidence="5" id="KW-0997">Cell inner membrane</keyword>
<evidence type="ECO:0000256" key="4">
    <source>
        <dbReference type="ARBA" id="ARBA00022475"/>
    </source>
</evidence>
<evidence type="ECO:0000256" key="1">
    <source>
        <dbReference type="ARBA" id="ARBA00004236"/>
    </source>
</evidence>